<dbReference type="EMBL" id="BGZK01000815">
    <property type="protein sequence ID" value="GBP61461.1"/>
    <property type="molecule type" value="Genomic_DNA"/>
</dbReference>
<name>A0A4C1XC33_EUMVA</name>
<accession>A0A4C1XC33</accession>
<dbReference type="Gene3D" id="3.30.420.10">
    <property type="entry name" value="Ribonuclease H-like superfamily/Ribonuclease H"/>
    <property type="match status" value="1"/>
</dbReference>
<reference evidence="1 2" key="1">
    <citation type="journal article" date="2019" name="Commun. Biol.">
        <title>The bagworm genome reveals a unique fibroin gene that provides high tensile strength.</title>
        <authorList>
            <person name="Kono N."/>
            <person name="Nakamura H."/>
            <person name="Ohtoshi R."/>
            <person name="Tomita M."/>
            <person name="Numata K."/>
            <person name="Arakawa K."/>
        </authorList>
    </citation>
    <scope>NUCLEOTIDE SEQUENCE [LARGE SCALE GENOMIC DNA]</scope>
</reference>
<evidence type="ECO:0000313" key="2">
    <source>
        <dbReference type="Proteomes" id="UP000299102"/>
    </source>
</evidence>
<keyword evidence="2" id="KW-1185">Reference proteome</keyword>
<evidence type="ECO:0000313" key="1">
    <source>
        <dbReference type="EMBL" id="GBP61461.1"/>
    </source>
</evidence>
<evidence type="ECO:0008006" key="3">
    <source>
        <dbReference type="Google" id="ProtNLM"/>
    </source>
</evidence>
<dbReference type="Proteomes" id="UP000299102">
    <property type="component" value="Unassembled WGS sequence"/>
</dbReference>
<proteinExistence type="predicted"/>
<dbReference type="InterPro" id="IPR012337">
    <property type="entry name" value="RNaseH-like_sf"/>
</dbReference>
<dbReference type="GO" id="GO:0003676">
    <property type="term" value="F:nucleic acid binding"/>
    <property type="evidence" value="ECO:0007669"/>
    <property type="project" value="InterPro"/>
</dbReference>
<dbReference type="SUPFAM" id="SSF53098">
    <property type="entry name" value="Ribonuclease H-like"/>
    <property type="match status" value="1"/>
</dbReference>
<dbReference type="AlphaFoldDB" id="A0A4C1XC33"/>
<sequence>MGNTFVDQKHEKPLYFGDLSHRGDGRAGKAIRRTKNGKDGLFNIFSNSSSFLEVLSASKTYHPLVHEVRRDISEIVAEGRAVRLFWVSRAHTGIAGNEPAGELAKRAALTKKTEVDYDWFPLSRSKKMAQTRTGHGGFAQYLFRFELRHSPHCACDPAKIQDVLHVLKDCDVFLREHAALEAEIDVHIVRRNFPEIMEETFKMKRENRYNESENKPTRAVVAMPQ</sequence>
<protein>
    <recommendedName>
        <fullName evidence="3">RNase H type-1 domain-containing protein</fullName>
    </recommendedName>
</protein>
<dbReference type="OrthoDB" id="6624020at2759"/>
<organism evidence="1 2">
    <name type="scientific">Eumeta variegata</name>
    <name type="common">Bagworm moth</name>
    <name type="synonym">Eumeta japonica</name>
    <dbReference type="NCBI Taxonomy" id="151549"/>
    <lineage>
        <taxon>Eukaryota</taxon>
        <taxon>Metazoa</taxon>
        <taxon>Ecdysozoa</taxon>
        <taxon>Arthropoda</taxon>
        <taxon>Hexapoda</taxon>
        <taxon>Insecta</taxon>
        <taxon>Pterygota</taxon>
        <taxon>Neoptera</taxon>
        <taxon>Endopterygota</taxon>
        <taxon>Lepidoptera</taxon>
        <taxon>Glossata</taxon>
        <taxon>Ditrysia</taxon>
        <taxon>Tineoidea</taxon>
        <taxon>Psychidae</taxon>
        <taxon>Oiketicinae</taxon>
        <taxon>Eumeta</taxon>
    </lineage>
</organism>
<comment type="caution">
    <text evidence="1">The sequence shown here is derived from an EMBL/GenBank/DDBJ whole genome shotgun (WGS) entry which is preliminary data.</text>
</comment>
<gene>
    <name evidence="1" type="ORF">EVAR_34696_1</name>
</gene>
<dbReference type="InterPro" id="IPR036397">
    <property type="entry name" value="RNaseH_sf"/>
</dbReference>